<dbReference type="Proteomes" id="UP000024816">
    <property type="component" value="Unassembled WGS sequence"/>
</dbReference>
<keyword evidence="1" id="KW-0472">Membrane</keyword>
<dbReference type="InterPro" id="IPR025961">
    <property type="entry name" value="Metal_resist"/>
</dbReference>
<keyword evidence="3" id="KW-1185">Reference proteome</keyword>
<sequence>MRLEHWIIVAFVALCAGMTGVFLAGNWSPAPEVQRASGLHDLIHKDLELSDAQEQRLEVVERKFAARKKELEARLRAANLALADAIETDKANSPAVQAAIDDFHEAMGELQKLTIEHVFEMREILDEEQAKAFDKEIVRALKEQ</sequence>
<feature type="transmembrane region" description="Helical" evidence="1">
    <location>
        <begin position="6"/>
        <end position="25"/>
    </location>
</feature>
<keyword evidence="1" id="KW-0812">Transmembrane</keyword>
<evidence type="ECO:0000256" key="1">
    <source>
        <dbReference type="SAM" id="Phobius"/>
    </source>
</evidence>
<evidence type="ECO:0000313" key="2">
    <source>
        <dbReference type="EMBL" id="KCZ90291.1"/>
    </source>
</evidence>
<accession>A0A059FIC7</accession>
<dbReference type="RefSeq" id="WP_035578353.1">
    <property type="nucleotide sequence ID" value="NZ_ARYJ01000002.1"/>
</dbReference>
<dbReference type="eggNOG" id="COG3678">
    <property type="taxonomic scope" value="Bacteria"/>
</dbReference>
<dbReference type="Gene3D" id="1.20.120.1490">
    <property type="match status" value="1"/>
</dbReference>
<comment type="caution">
    <text evidence="2">The sequence shown here is derived from an EMBL/GenBank/DDBJ whole genome shotgun (WGS) entry which is preliminary data.</text>
</comment>
<evidence type="ECO:0008006" key="4">
    <source>
        <dbReference type="Google" id="ProtNLM"/>
    </source>
</evidence>
<dbReference type="Pfam" id="PF13801">
    <property type="entry name" value="Metal_resist"/>
    <property type="match status" value="1"/>
</dbReference>
<name>A0A059FIC7_9PROT</name>
<dbReference type="AlphaFoldDB" id="A0A059FIC7"/>
<organism evidence="2 3">
    <name type="scientific">Hyphomonas jannaschiana VP2</name>
    <dbReference type="NCBI Taxonomy" id="1280952"/>
    <lineage>
        <taxon>Bacteria</taxon>
        <taxon>Pseudomonadati</taxon>
        <taxon>Pseudomonadota</taxon>
        <taxon>Alphaproteobacteria</taxon>
        <taxon>Hyphomonadales</taxon>
        <taxon>Hyphomonadaceae</taxon>
        <taxon>Hyphomonas</taxon>
    </lineage>
</organism>
<dbReference type="OrthoDB" id="7450844at2"/>
<dbReference type="EMBL" id="ARYJ01000002">
    <property type="protein sequence ID" value="KCZ90291.1"/>
    <property type="molecule type" value="Genomic_DNA"/>
</dbReference>
<proteinExistence type="predicted"/>
<dbReference type="PATRIC" id="fig|1280952.3.peg.728"/>
<reference evidence="2 3" key="1">
    <citation type="journal article" date="2014" name="Antonie Van Leeuwenhoek">
        <title>Hyphomonas beringensis sp. nov. and Hyphomonas chukchiensis sp. nov., isolated from surface seawater of the Bering Sea and Chukchi Sea.</title>
        <authorList>
            <person name="Li C."/>
            <person name="Lai Q."/>
            <person name="Li G."/>
            <person name="Dong C."/>
            <person name="Wang J."/>
            <person name="Liao Y."/>
            <person name="Shao Z."/>
        </authorList>
    </citation>
    <scope>NUCLEOTIDE SEQUENCE [LARGE SCALE GENOMIC DNA]</scope>
    <source>
        <strain evidence="2 3">VP2</strain>
    </source>
</reference>
<gene>
    <name evidence="2" type="ORF">HJA_03651</name>
</gene>
<evidence type="ECO:0000313" key="3">
    <source>
        <dbReference type="Proteomes" id="UP000024816"/>
    </source>
</evidence>
<keyword evidence="1" id="KW-1133">Transmembrane helix</keyword>
<protein>
    <recommendedName>
        <fullName evidence="4">Heavy metal resistance protein</fullName>
    </recommendedName>
</protein>
<dbReference type="STRING" id="1280952.HJA_03651"/>